<sequence length="105" mass="10803">MPAGSKTDSPLAKAEPISHGGSASGITQLRRGVGGQEPALHQEQLKLERRVSICNRNSSADTKVSEVVGGGGAPGAGVEIPLQPMEKTMLRQTEEGSDRAALVGT</sequence>
<gene>
    <name evidence="2" type="ORF">GRJ2_000462000</name>
</gene>
<evidence type="ECO:0000256" key="1">
    <source>
        <dbReference type="SAM" id="MobiDB-lite"/>
    </source>
</evidence>
<reference evidence="2 3" key="1">
    <citation type="submission" date="2024-06" db="EMBL/GenBank/DDBJ databases">
        <title>The draft genome of Grus japonensis, version 3.</title>
        <authorList>
            <person name="Nabeshima K."/>
            <person name="Suzuki S."/>
            <person name="Onuma M."/>
        </authorList>
    </citation>
    <scope>NUCLEOTIDE SEQUENCE [LARGE SCALE GENOMIC DNA]</scope>
    <source>
        <strain evidence="2 3">451A</strain>
    </source>
</reference>
<evidence type="ECO:0000313" key="3">
    <source>
        <dbReference type="Proteomes" id="UP001623348"/>
    </source>
</evidence>
<protein>
    <submittedName>
        <fullName evidence="2">Junction-mediating and -regulatory protein-like</fullName>
    </submittedName>
</protein>
<dbReference type="Proteomes" id="UP001623348">
    <property type="component" value="Unassembled WGS sequence"/>
</dbReference>
<organism evidence="2 3">
    <name type="scientific">Grus japonensis</name>
    <name type="common">Japanese crane</name>
    <name type="synonym">Red-crowned crane</name>
    <dbReference type="NCBI Taxonomy" id="30415"/>
    <lineage>
        <taxon>Eukaryota</taxon>
        <taxon>Metazoa</taxon>
        <taxon>Chordata</taxon>
        <taxon>Craniata</taxon>
        <taxon>Vertebrata</taxon>
        <taxon>Euteleostomi</taxon>
        <taxon>Archelosauria</taxon>
        <taxon>Archosauria</taxon>
        <taxon>Dinosauria</taxon>
        <taxon>Saurischia</taxon>
        <taxon>Theropoda</taxon>
        <taxon>Coelurosauria</taxon>
        <taxon>Aves</taxon>
        <taxon>Neognathae</taxon>
        <taxon>Neoaves</taxon>
        <taxon>Gruiformes</taxon>
        <taxon>Gruidae</taxon>
        <taxon>Grus</taxon>
    </lineage>
</organism>
<comment type="caution">
    <text evidence="2">The sequence shown here is derived from an EMBL/GenBank/DDBJ whole genome shotgun (WGS) entry which is preliminary data.</text>
</comment>
<evidence type="ECO:0000313" key="2">
    <source>
        <dbReference type="EMBL" id="GAB0179967.1"/>
    </source>
</evidence>
<keyword evidence="3" id="KW-1185">Reference proteome</keyword>
<dbReference type="AlphaFoldDB" id="A0ABC9W583"/>
<accession>A0ABC9W583</accession>
<dbReference type="EMBL" id="BAAFJT010000001">
    <property type="protein sequence ID" value="GAB0179967.1"/>
    <property type="molecule type" value="Genomic_DNA"/>
</dbReference>
<feature type="region of interest" description="Disordered" evidence="1">
    <location>
        <begin position="1"/>
        <end position="43"/>
    </location>
</feature>
<proteinExistence type="predicted"/>
<name>A0ABC9W583_GRUJA</name>